<proteinExistence type="predicted"/>
<dbReference type="AlphaFoldDB" id="A0A932MKP1"/>
<dbReference type="Pfam" id="PF13115">
    <property type="entry name" value="YtkA"/>
    <property type="match status" value="1"/>
</dbReference>
<feature type="chain" id="PRO_5036789766" evidence="1">
    <location>
        <begin position="26"/>
        <end position="141"/>
    </location>
</feature>
<sequence length="141" mass="14593">MPKNRSPLWIAAGILFLSVSLAGGAASGAELKPIRSHKTKDVAIALLSESGQWKQGKNSFILEFKSSANQKPIDAGKVTLSTSMAMPGMAPMIAGASLTPGKAPGQYLGTISFPDSGTRQVTITWDGPAGKGSARLSVPVR</sequence>
<dbReference type="EMBL" id="JACPUR010000001">
    <property type="protein sequence ID" value="MBI3126294.1"/>
    <property type="molecule type" value="Genomic_DNA"/>
</dbReference>
<evidence type="ECO:0000259" key="2">
    <source>
        <dbReference type="Pfam" id="PF13115"/>
    </source>
</evidence>
<name>A0A932MKP1_UNCTE</name>
<keyword evidence="1" id="KW-0732">Signal</keyword>
<feature type="signal peptide" evidence="1">
    <location>
        <begin position="1"/>
        <end position="25"/>
    </location>
</feature>
<dbReference type="Proteomes" id="UP000782312">
    <property type="component" value="Unassembled WGS sequence"/>
</dbReference>
<gene>
    <name evidence="3" type="ORF">HYZ11_01645</name>
</gene>
<evidence type="ECO:0000313" key="3">
    <source>
        <dbReference type="EMBL" id="MBI3126294.1"/>
    </source>
</evidence>
<protein>
    <submittedName>
        <fullName evidence="3">FixH family protein</fullName>
    </submittedName>
</protein>
<reference evidence="3" key="1">
    <citation type="submission" date="2020-07" db="EMBL/GenBank/DDBJ databases">
        <title>Huge and variable diversity of episymbiotic CPR bacteria and DPANN archaea in groundwater ecosystems.</title>
        <authorList>
            <person name="He C.Y."/>
            <person name="Keren R."/>
            <person name="Whittaker M."/>
            <person name="Farag I.F."/>
            <person name="Doudna J."/>
            <person name="Cate J.H.D."/>
            <person name="Banfield J.F."/>
        </authorList>
    </citation>
    <scope>NUCLEOTIDE SEQUENCE</scope>
    <source>
        <strain evidence="3">NC_groundwater_763_Ag_S-0.2um_68_21</strain>
    </source>
</reference>
<comment type="caution">
    <text evidence="3">The sequence shown here is derived from an EMBL/GenBank/DDBJ whole genome shotgun (WGS) entry which is preliminary data.</text>
</comment>
<dbReference type="InterPro" id="IPR032693">
    <property type="entry name" value="YtkA-like_dom"/>
</dbReference>
<evidence type="ECO:0000256" key="1">
    <source>
        <dbReference type="SAM" id="SignalP"/>
    </source>
</evidence>
<evidence type="ECO:0000313" key="4">
    <source>
        <dbReference type="Proteomes" id="UP000782312"/>
    </source>
</evidence>
<feature type="domain" description="YtkA-like" evidence="2">
    <location>
        <begin position="38"/>
        <end position="123"/>
    </location>
</feature>
<organism evidence="3 4">
    <name type="scientific">Tectimicrobiota bacterium</name>
    <dbReference type="NCBI Taxonomy" id="2528274"/>
    <lineage>
        <taxon>Bacteria</taxon>
        <taxon>Pseudomonadati</taxon>
        <taxon>Nitrospinota/Tectimicrobiota group</taxon>
        <taxon>Candidatus Tectimicrobiota</taxon>
    </lineage>
</organism>
<accession>A0A932MKP1</accession>